<gene>
    <name evidence="1" type="ORF">JZ751_018577</name>
</gene>
<reference evidence="1" key="1">
    <citation type="thesis" date="2021" institute="BYU ScholarsArchive" country="Provo, UT, USA">
        <title>Applications of and Algorithms for Genome Assembly and Genomic Analyses with an Emphasis on Marine Teleosts.</title>
        <authorList>
            <person name="Pickett B.D."/>
        </authorList>
    </citation>
    <scope>NUCLEOTIDE SEQUENCE</scope>
    <source>
        <strain evidence="1">HI-2016</strain>
    </source>
</reference>
<protein>
    <submittedName>
        <fullName evidence="1">Uncharacterized protein</fullName>
    </submittedName>
</protein>
<dbReference type="EMBL" id="JAFBMS010000032">
    <property type="protein sequence ID" value="KAG9341853.1"/>
    <property type="molecule type" value="Genomic_DNA"/>
</dbReference>
<keyword evidence="2" id="KW-1185">Reference proteome</keyword>
<comment type="caution">
    <text evidence="1">The sequence shown here is derived from an EMBL/GenBank/DDBJ whole genome shotgun (WGS) entry which is preliminary data.</text>
</comment>
<sequence>MELEERVLRLNGLRNVYDLQVHREQGMGFCDVGRARGGVTLSINIPKDYSGIMDDGPQKAPGSREVQEEQRTRREMAGNGVFVKWWGLLGKDSDTAP</sequence>
<evidence type="ECO:0000313" key="1">
    <source>
        <dbReference type="EMBL" id="KAG9341853.1"/>
    </source>
</evidence>
<evidence type="ECO:0000313" key="2">
    <source>
        <dbReference type="Proteomes" id="UP000824540"/>
    </source>
</evidence>
<name>A0A8T2NM23_9TELE</name>
<dbReference type="AlphaFoldDB" id="A0A8T2NM23"/>
<organism evidence="1 2">
    <name type="scientific">Albula glossodonta</name>
    <name type="common">roundjaw bonefish</name>
    <dbReference type="NCBI Taxonomy" id="121402"/>
    <lineage>
        <taxon>Eukaryota</taxon>
        <taxon>Metazoa</taxon>
        <taxon>Chordata</taxon>
        <taxon>Craniata</taxon>
        <taxon>Vertebrata</taxon>
        <taxon>Euteleostomi</taxon>
        <taxon>Actinopterygii</taxon>
        <taxon>Neopterygii</taxon>
        <taxon>Teleostei</taxon>
        <taxon>Albuliformes</taxon>
        <taxon>Albulidae</taxon>
        <taxon>Albula</taxon>
    </lineage>
</organism>
<proteinExistence type="predicted"/>
<accession>A0A8T2NM23</accession>
<dbReference type="Proteomes" id="UP000824540">
    <property type="component" value="Unassembled WGS sequence"/>
</dbReference>